<organism evidence="2 3">
    <name type="scientific">Pseudohongiella acticola</name>
    <dbReference type="NCBI Taxonomy" id="1524254"/>
    <lineage>
        <taxon>Bacteria</taxon>
        <taxon>Pseudomonadati</taxon>
        <taxon>Pseudomonadota</taxon>
        <taxon>Gammaproteobacteria</taxon>
        <taxon>Pseudomonadales</taxon>
        <taxon>Pseudohongiellaceae</taxon>
        <taxon>Pseudohongiella</taxon>
    </lineage>
</organism>
<comment type="caution">
    <text evidence="2">The sequence shown here is derived from an EMBL/GenBank/DDBJ whole genome shotgun (WGS) entry which is preliminary data.</text>
</comment>
<feature type="transmembrane region" description="Helical" evidence="1">
    <location>
        <begin position="385"/>
        <end position="407"/>
    </location>
</feature>
<feature type="transmembrane region" description="Helical" evidence="1">
    <location>
        <begin position="332"/>
        <end position="351"/>
    </location>
</feature>
<evidence type="ECO:0000313" key="3">
    <source>
        <dbReference type="Proteomes" id="UP000175669"/>
    </source>
</evidence>
<dbReference type="Gene3D" id="1.20.1640.10">
    <property type="entry name" value="Multidrug efflux transporter AcrB transmembrane domain"/>
    <property type="match status" value="2"/>
</dbReference>
<feature type="transmembrane region" description="Helical" evidence="1">
    <location>
        <begin position="528"/>
        <end position="548"/>
    </location>
</feature>
<reference evidence="3" key="1">
    <citation type="submission" date="2016-07" db="EMBL/GenBank/DDBJ databases">
        <authorList>
            <person name="Florea S."/>
            <person name="Webb J.S."/>
            <person name="Jaromczyk J."/>
            <person name="Schardl C.L."/>
        </authorList>
    </citation>
    <scope>NUCLEOTIDE SEQUENCE [LARGE SCALE GENOMIC DNA]</scope>
    <source>
        <strain evidence="3">KCTC 42131</strain>
    </source>
</reference>
<dbReference type="Gene3D" id="3.30.70.1430">
    <property type="entry name" value="Multidrug efflux transporter AcrB pore domain"/>
    <property type="match status" value="2"/>
</dbReference>
<feature type="transmembrane region" description="Helical" evidence="1">
    <location>
        <begin position="1008"/>
        <end position="1033"/>
    </location>
</feature>
<feature type="transmembrane region" description="Helical" evidence="1">
    <location>
        <begin position="358"/>
        <end position="379"/>
    </location>
</feature>
<keyword evidence="1" id="KW-0472">Membrane</keyword>
<keyword evidence="1" id="KW-0812">Transmembrane</keyword>
<name>A0A1E8CIU7_9GAMM</name>
<dbReference type="InterPro" id="IPR001036">
    <property type="entry name" value="Acrflvin-R"/>
</dbReference>
<accession>A0A1E8CIU7</accession>
<dbReference type="SUPFAM" id="SSF82693">
    <property type="entry name" value="Multidrug efflux transporter AcrB pore domain, PN1, PN2, PC1 and PC2 subdomains"/>
    <property type="match status" value="2"/>
</dbReference>
<feature type="transmembrane region" description="Helical" evidence="1">
    <location>
        <begin position="428"/>
        <end position="450"/>
    </location>
</feature>
<dbReference type="Gene3D" id="3.30.2090.10">
    <property type="entry name" value="Multidrug efflux transporter AcrB TolC docking domain, DN and DC subdomains"/>
    <property type="match status" value="2"/>
</dbReference>
<gene>
    <name evidence="2" type="ORF">PHACT_03475</name>
</gene>
<dbReference type="OrthoDB" id="5287122at2"/>
<dbReference type="Gene3D" id="3.30.70.1320">
    <property type="entry name" value="Multidrug efflux transporter AcrB pore domain like"/>
    <property type="match status" value="1"/>
</dbReference>
<dbReference type="PANTHER" id="PTHR32063">
    <property type="match status" value="1"/>
</dbReference>
<dbReference type="GO" id="GO:0042910">
    <property type="term" value="F:xenobiotic transmembrane transporter activity"/>
    <property type="evidence" value="ECO:0007669"/>
    <property type="project" value="TreeGrafter"/>
</dbReference>
<feature type="transmembrane region" description="Helical" evidence="1">
    <location>
        <begin position="914"/>
        <end position="938"/>
    </location>
</feature>
<dbReference type="GO" id="GO:0005886">
    <property type="term" value="C:plasma membrane"/>
    <property type="evidence" value="ECO:0007669"/>
    <property type="project" value="TreeGrafter"/>
</dbReference>
<dbReference type="PRINTS" id="PR00702">
    <property type="entry name" value="ACRIFLAVINRP"/>
</dbReference>
<dbReference type="SUPFAM" id="SSF82714">
    <property type="entry name" value="Multidrug efflux transporter AcrB TolC docking domain, DN and DC subdomains"/>
    <property type="match status" value="2"/>
</dbReference>
<dbReference type="SUPFAM" id="SSF82866">
    <property type="entry name" value="Multidrug efflux transporter AcrB transmembrane domain"/>
    <property type="match status" value="2"/>
</dbReference>
<keyword evidence="3" id="KW-1185">Reference proteome</keyword>
<feature type="transmembrane region" description="Helical" evidence="1">
    <location>
        <begin position="887"/>
        <end position="908"/>
    </location>
</feature>
<feature type="transmembrane region" description="Helical" evidence="1">
    <location>
        <begin position="456"/>
        <end position="479"/>
    </location>
</feature>
<evidence type="ECO:0000313" key="2">
    <source>
        <dbReference type="EMBL" id="OFE12309.1"/>
    </source>
</evidence>
<dbReference type="Gene3D" id="3.30.70.1440">
    <property type="entry name" value="Multidrug efflux transporter AcrB pore domain"/>
    <property type="match status" value="1"/>
</dbReference>
<protein>
    <submittedName>
        <fullName evidence="2">Acriflavin resistance protein</fullName>
    </submittedName>
</protein>
<keyword evidence="1" id="KW-1133">Transmembrane helix</keyword>
<dbReference type="STRING" id="1524254.PHACT_03475"/>
<feature type="transmembrane region" description="Helical" evidence="1">
    <location>
        <begin position="861"/>
        <end position="880"/>
    </location>
</feature>
<sequence>MTYIKAAVSRSRTTLSVFAVIILAGLAAYRSIPVELNPDVTVPVIITTIILPGISPEDAERLLARPSEIELNNIDGISQLRSFSSEGSATIITEFDVSFDPDLALNDIRSALDRAKARFPQNTEEPLIQEVSAATVPVVQIALGGEGVSERVLLRIAQTLQRQIENLPEILTADTIGAREELLEIIVDPSKLETYGVTNQQLVQAVTNNNRLIPAGTLNTGSGAFSVKVPGLIETADDVYQLPIAANADGVVVLSDLAEVRRTFKDADRFAYANGDRSISLDVQKRKGANLVEAMDKIDLIVQDMRTRIPPAVEITYLNNTIPLVIEQNSGLQGNMATAMVLVLVVVIAAVGVRSGILVALAVPFSFFFAFIIISMLGFTYNFMVIFGLLLGLGMLIDGAIVMVEYADRKLAEGYNRKDAFQEATSRMFWPILASTGTTLAAFLPMMFWPGVAGEFMGYLPVTVFAVLIGSLLYALVFAPTIGSLIGGKTGVMVGGSNQIGKLEETRPDEMRGIVGVYARILRMAVKIPGLVALGSITTLIVIIWAYLNYGRGVEFFTSVEPAQTQVQVFTRGNYSPEEIRDIMLDVEARIADIGYYKSIVTQSGAGRSMGGGQGAAPDLVGTIFLEFTDRRDRDVNGFEVEELYRQAIQDIPGVRAEIATPEQGPPVGKELQMEFYGEDLRTLIAEARRVRAHLEDNVEGLIDIDDTTPVPGIEWQITVDRARAAMSGANMSEIGTAIQLLTNGVMMGDFRPDDSEEEVEIRVRYPEEYRGVEQIDNIRINTANGLVPISSFINRDALPGVSSIQRVDGNRVVYVRANPAPGYVTSNIVQEVEQWMDANPLAAGIDYRFRGSNEEQAESFAFLLSAFGLALALMAILLVTQFNSYYQALLILSSVLLSTAGVLLGLLTTGQTFSVILTGVGIVALAGIIVNNNIVLIDTFNYLRAKHSDWDIREVIVQTGVQRLRPVFLTTFTTGCGLLPLAMHVSIDLIGSEIEVGGPITSQWVKLANAIVFGLSFGTILTLVVTPAMLALPDHLRRRVRRIKGMFSKKQENATAEA</sequence>
<proteinExistence type="predicted"/>
<dbReference type="InterPro" id="IPR027463">
    <property type="entry name" value="AcrB_DN_DC_subdom"/>
</dbReference>
<evidence type="ECO:0000256" key="1">
    <source>
        <dbReference type="SAM" id="Phobius"/>
    </source>
</evidence>
<dbReference type="Pfam" id="PF00873">
    <property type="entry name" value="ACR_tran"/>
    <property type="match status" value="1"/>
</dbReference>
<dbReference type="EMBL" id="MASR01000001">
    <property type="protein sequence ID" value="OFE12309.1"/>
    <property type="molecule type" value="Genomic_DNA"/>
</dbReference>
<feature type="transmembrane region" description="Helical" evidence="1">
    <location>
        <begin position="968"/>
        <end position="988"/>
    </location>
</feature>
<dbReference type="PANTHER" id="PTHR32063:SF0">
    <property type="entry name" value="SWARMING MOTILITY PROTEIN SWRC"/>
    <property type="match status" value="1"/>
</dbReference>
<dbReference type="RefSeq" id="WP_070115932.1">
    <property type="nucleotide sequence ID" value="NZ_MASR01000001.1"/>
</dbReference>
<dbReference type="AlphaFoldDB" id="A0A1E8CIU7"/>
<dbReference type="Proteomes" id="UP000175669">
    <property type="component" value="Unassembled WGS sequence"/>
</dbReference>